<evidence type="ECO:0000313" key="1">
    <source>
        <dbReference type="EMBL" id="OAN64462.1"/>
    </source>
</evidence>
<sequence>MTPRVLTPADILPIPAYEAVRADRRRALIEAKRHRRLAVGPYMTVLFESYDSMWMQVHEMLRVEKGGDAQIPGELEAYNSLIPQGAELVATALIEIDDERLRRAVLADLGGIEHSMSIAVAGERVAGIPEADLERTDETGKASSVHFIHFPFTPAQVAAFRDRASRPVFVVDHPHYGHMAMIDATMQASLAADFD</sequence>
<keyword evidence="2" id="KW-1185">Reference proteome</keyword>
<dbReference type="EMBL" id="LWQU01000032">
    <property type="protein sequence ID" value="OAN64462.1"/>
    <property type="molecule type" value="Genomic_DNA"/>
</dbReference>
<dbReference type="RefSeq" id="WP_068496887.1">
    <property type="nucleotide sequence ID" value="NZ_LWQU01000032.1"/>
</dbReference>
<dbReference type="OrthoDB" id="9780579at2"/>
<gene>
    <name evidence="1" type="ORF">A6A05_06145</name>
</gene>
<dbReference type="InterPro" id="IPR021890">
    <property type="entry name" value="DUF3501"/>
</dbReference>
<name>A0A178MYH4_9PROT</name>
<dbReference type="STRING" id="1437059.A6A05_06145"/>
<proteinExistence type="predicted"/>
<dbReference type="AlphaFoldDB" id="A0A178MYH4"/>
<dbReference type="Proteomes" id="UP000078543">
    <property type="component" value="Unassembled WGS sequence"/>
</dbReference>
<dbReference type="Pfam" id="PF12007">
    <property type="entry name" value="DUF3501"/>
    <property type="match status" value="1"/>
</dbReference>
<evidence type="ECO:0000313" key="2">
    <source>
        <dbReference type="Proteomes" id="UP000078543"/>
    </source>
</evidence>
<accession>A0A178MYH4</accession>
<organism evidence="1 2">
    <name type="scientific">Magnetospirillum moscoviense</name>
    <dbReference type="NCBI Taxonomy" id="1437059"/>
    <lineage>
        <taxon>Bacteria</taxon>
        <taxon>Pseudomonadati</taxon>
        <taxon>Pseudomonadota</taxon>
        <taxon>Alphaproteobacteria</taxon>
        <taxon>Rhodospirillales</taxon>
        <taxon>Rhodospirillaceae</taxon>
        <taxon>Magnetospirillum</taxon>
    </lineage>
</organism>
<evidence type="ECO:0008006" key="3">
    <source>
        <dbReference type="Google" id="ProtNLM"/>
    </source>
</evidence>
<protein>
    <recommendedName>
        <fullName evidence="3">DUF3501 domain-containing protein</fullName>
    </recommendedName>
</protein>
<reference evidence="1 2" key="1">
    <citation type="submission" date="2016-04" db="EMBL/GenBank/DDBJ databases">
        <title>Draft genome sequence of freshwater magnetotactic bacteria Magnetospirillum marisnigri SP-1 and Magnetospirillum moscoviense BB-1.</title>
        <authorList>
            <person name="Koziaeva V."/>
            <person name="Dziuba M.V."/>
            <person name="Ivanov T.M."/>
            <person name="Kuznetsov B."/>
            <person name="Grouzdev D.S."/>
        </authorList>
    </citation>
    <scope>NUCLEOTIDE SEQUENCE [LARGE SCALE GENOMIC DNA]</scope>
    <source>
        <strain evidence="1 2">BB-1</strain>
    </source>
</reference>
<comment type="caution">
    <text evidence="1">The sequence shown here is derived from an EMBL/GenBank/DDBJ whole genome shotgun (WGS) entry which is preliminary data.</text>
</comment>